<dbReference type="EMBL" id="SMBK01000001">
    <property type="protein sequence ID" value="TCU40928.1"/>
    <property type="molecule type" value="Genomic_DNA"/>
</dbReference>
<dbReference type="RefSeq" id="WP_165921924.1">
    <property type="nucleotide sequence ID" value="NZ_SMBK01000001.1"/>
</dbReference>
<sequence>MLILQGMRRLRGPLIGSCKKIATATLIDDMVIDSSYQYVILSVEEEMRET</sequence>
<dbReference type="Proteomes" id="UP000295507">
    <property type="component" value="Unassembled WGS sequence"/>
</dbReference>
<comment type="caution">
    <text evidence="1">The sequence shown here is derived from an EMBL/GenBank/DDBJ whole genome shotgun (WGS) entry which is preliminary data.</text>
</comment>
<evidence type="ECO:0000313" key="1">
    <source>
        <dbReference type="EMBL" id="TCU40928.1"/>
    </source>
</evidence>
<gene>
    <name evidence="1" type="ORF">EV129_101215</name>
</gene>
<dbReference type="AlphaFoldDB" id="A0A4R3RXA1"/>
<proteinExistence type="predicted"/>
<organism evidence="1 2">
    <name type="scientific">Rhizobium azibense</name>
    <dbReference type="NCBI Taxonomy" id="1136135"/>
    <lineage>
        <taxon>Bacteria</taxon>
        <taxon>Pseudomonadati</taxon>
        <taxon>Pseudomonadota</taxon>
        <taxon>Alphaproteobacteria</taxon>
        <taxon>Hyphomicrobiales</taxon>
        <taxon>Rhizobiaceae</taxon>
        <taxon>Rhizobium/Agrobacterium group</taxon>
        <taxon>Rhizobium</taxon>
    </lineage>
</organism>
<reference evidence="1 2" key="1">
    <citation type="submission" date="2019-03" db="EMBL/GenBank/DDBJ databases">
        <title>Genomic Encyclopedia of Type Strains, Phase IV (KMG-V): Genome sequencing to study the core and pangenomes of soil and plant-associated prokaryotes.</title>
        <authorList>
            <person name="Whitman W."/>
        </authorList>
    </citation>
    <scope>NUCLEOTIDE SEQUENCE [LARGE SCALE GENOMIC DNA]</scope>
    <source>
        <strain evidence="1 2">IE4868</strain>
    </source>
</reference>
<evidence type="ECO:0000313" key="2">
    <source>
        <dbReference type="Proteomes" id="UP000295507"/>
    </source>
</evidence>
<protein>
    <submittedName>
        <fullName evidence="1">Uncharacterized protein</fullName>
    </submittedName>
</protein>
<name>A0A4R3RXA1_9HYPH</name>
<accession>A0A4R3RXA1</accession>